<keyword evidence="4" id="KW-1185">Reference proteome</keyword>
<name>A0AAU6WFM9_9MICC</name>
<dbReference type="PANTHER" id="PTHR34047">
    <property type="entry name" value="NUCLEAR INTRON MATURASE 1, MITOCHONDRIAL-RELATED"/>
    <property type="match status" value="1"/>
</dbReference>
<dbReference type="PANTHER" id="PTHR34047:SF8">
    <property type="entry name" value="PROTEIN YKFC"/>
    <property type="match status" value="1"/>
</dbReference>
<dbReference type="AlphaFoldDB" id="A0AAU6WFM9"/>
<dbReference type="PROSITE" id="PS50878">
    <property type="entry name" value="RT_POL"/>
    <property type="match status" value="1"/>
</dbReference>
<protein>
    <submittedName>
        <fullName evidence="3">RNA-directed DNA polymerase</fullName>
    </submittedName>
</protein>
<evidence type="ECO:0000313" key="4">
    <source>
        <dbReference type="Proteomes" id="UP001486888"/>
    </source>
</evidence>
<dbReference type="KEGG" id="gey:QMQ05_03270"/>
<dbReference type="CDD" id="cd01646">
    <property type="entry name" value="RT_Bac_retron_I"/>
    <property type="match status" value="1"/>
</dbReference>
<keyword evidence="3" id="KW-0548">Nucleotidyltransferase</keyword>
<gene>
    <name evidence="3" type="ORF">QMQ05_03270</name>
</gene>
<dbReference type="InterPro" id="IPR000477">
    <property type="entry name" value="RT_dom"/>
</dbReference>
<keyword evidence="3" id="KW-0695">RNA-directed DNA polymerase</keyword>
<dbReference type="Pfam" id="PF00078">
    <property type="entry name" value="RVT_1"/>
    <property type="match status" value="1"/>
</dbReference>
<dbReference type="EMBL" id="CP125942">
    <property type="protein sequence ID" value="XAO46570.1"/>
    <property type="molecule type" value="Genomic_DNA"/>
</dbReference>
<keyword evidence="1" id="KW-0175">Coiled coil</keyword>
<dbReference type="Proteomes" id="UP001486888">
    <property type="component" value="Chromosome"/>
</dbReference>
<reference evidence="3 4" key="1">
    <citation type="submission" date="2023-05" db="EMBL/GenBank/DDBJ databases">
        <title>Glutamicibacter sp. B1, complete genome.</title>
        <authorList>
            <person name="Long Y.H."/>
            <person name="Fang T."/>
            <person name="Li X.Y."/>
        </authorList>
    </citation>
    <scope>NUCLEOTIDE SEQUENCE [LARGE SCALE GENOMIC DNA]</scope>
    <source>
        <strain evidence="3 4">B1</strain>
    </source>
</reference>
<evidence type="ECO:0000259" key="2">
    <source>
        <dbReference type="PROSITE" id="PS50878"/>
    </source>
</evidence>
<feature type="coiled-coil region" evidence="1">
    <location>
        <begin position="36"/>
        <end position="84"/>
    </location>
</feature>
<dbReference type="RefSeq" id="WP_345472982.1">
    <property type="nucleotide sequence ID" value="NZ_CP125942.1"/>
</dbReference>
<feature type="domain" description="Reverse transcriptase" evidence="2">
    <location>
        <begin position="1"/>
        <end position="316"/>
    </location>
</feature>
<evidence type="ECO:0000313" key="3">
    <source>
        <dbReference type="EMBL" id="XAO46570.1"/>
    </source>
</evidence>
<evidence type="ECO:0000256" key="1">
    <source>
        <dbReference type="SAM" id="Coils"/>
    </source>
</evidence>
<dbReference type="InterPro" id="IPR043502">
    <property type="entry name" value="DNA/RNA_pol_sf"/>
</dbReference>
<keyword evidence="3" id="KW-0808">Transferase</keyword>
<proteinExistence type="predicted"/>
<sequence>MSKYPYSLRNFTALAERESRRGKDISHVVPSTKRTVAALRELREAYKLEIKDLTLDSPERLAARERYQEKRLDLRKSLDSVLEESLQNALNHFQSALSNRSFEWGLENGVLLGERQTYRISSSLDVVFPGREAATILREASGTHMVGRNSIVRALKHSLMKRYAHAVYRLDIRSFFDSIPHKKLLNRIAEVRSLDRITGELVERLLHEYQLLKGEPIGIPQGVGVSSPLAELYLSDFDRAIRSFPGVLFYARYVDDIIVVLEGEEACNQVASKIDLLLSELDLEVNKSDDKFAKIVADSNGDYLEDESVEYLGYKFIRSNGRLVIGLTDRRSKRRKNRLNTAFEHWLSKNPTRKTANSGDEGILVDRVRFLAGNTSLKNSKDNVAVGIYFSNSSLDSDAQELKDLDELLSNLIKTNRSRMSPLLLKRLRAVSFVRSFRERTFIRFRQKRLEQVVQCWKAEQS</sequence>
<dbReference type="SUPFAM" id="SSF56672">
    <property type="entry name" value="DNA/RNA polymerases"/>
    <property type="match status" value="1"/>
</dbReference>
<dbReference type="NCBIfam" id="NF041747">
    <property type="entry name" value="Drt3a"/>
    <property type="match status" value="1"/>
</dbReference>
<dbReference type="GO" id="GO:0003964">
    <property type="term" value="F:RNA-directed DNA polymerase activity"/>
    <property type="evidence" value="ECO:0007669"/>
    <property type="project" value="UniProtKB-KW"/>
</dbReference>
<organism evidence="3 4">
    <name type="scientific">Glutamicibacter ectropisis</name>
    <dbReference type="NCBI Taxonomy" id="3046593"/>
    <lineage>
        <taxon>Bacteria</taxon>
        <taxon>Bacillati</taxon>
        <taxon>Actinomycetota</taxon>
        <taxon>Actinomycetes</taxon>
        <taxon>Micrococcales</taxon>
        <taxon>Micrococcaceae</taxon>
        <taxon>Glutamicibacter</taxon>
    </lineage>
</organism>
<accession>A0AAU6WFM9</accession>
<dbReference type="InterPro" id="IPR051083">
    <property type="entry name" value="GrpII_Intron_Splice-Mob/Def"/>
</dbReference>